<evidence type="ECO:0000313" key="2">
    <source>
        <dbReference type="EMBL" id="KAH9632999.1"/>
    </source>
</evidence>
<dbReference type="AlphaFoldDB" id="A0A922MAA0"/>
<sequence length="136" mass="15213">MWTSRVNDWYMAITGHFIHKNMVLQSLLLECCALDGGSHTGTVLAQELRRIVHVWNIEEKNIDRYFRQCGSLSRAALQWAPGERSQELEAEDRLAQGASSGCVVQQYWRQQQPEGRSKGAEQVSSAVTEGATGMAC</sequence>
<evidence type="ECO:0000256" key="1">
    <source>
        <dbReference type="SAM" id="MobiDB-lite"/>
    </source>
</evidence>
<comment type="caution">
    <text evidence="2">The sequence shown here is derived from an EMBL/GenBank/DDBJ whole genome shotgun (WGS) entry which is preliminary data.</text>
</comment>
<accession>A0A922MAA0</accession>
<reference evidence="2" key="1">
    <citation type="journal article" date="2021" name="G3 (Bethesda)">
        <title>Genome and transcriptome analysis of the beet armyworm Spodoptera exigua reveals targets for pest control. .</title>
        <authorList>
            <person name="Simon S."/>
            <person name="Breeschoten T."/>
            <person name="Jansen H.J."/>
            <person name="Dirks R.P."/>
            <person name="Schranz M.E."/>
            <person name="Ros V.I.D."/>
        </authorList>
    </citation>
    <scope>NUCLEOTIDE SEQUENCE</scope>
    <source>
        <strain evidence="2">TB_SE_WUR_2020</strain>
    </source>
</reference>
<name>A0A922MAA0_SPOEX</name>
<evidence type="ECO:0000313" key="3">
    <source>
        <dbReference type="Proteomes" id="UP000814243"/>
    </source>
</evidence>
<dbReference type="EMBL" id="JACEFF010000675">
    <property type="protein sequence ID" value="KAH9632999.1"/>
    <property type="molecule type" value="Genomic_DNA"/>
</dbReference>
<protein>
    <submittedName>
        <fullName evidence="2">Uncharacterized protein</fullName>
    </submittedName>
</protein>
<dbReference type="Proteomes" id="UP000814243">
    <property type="component" value="Unassembled WGS sequence"/>
</dbReference>
<proteinExistence type="predicted"/>
<organism evidence="2 3">
    <name type="scientific">Spodoptera exigua</name>
    <name type="common">Beet armyworm</name>
    <name type="synonym">Noctua fulgens</name>
    <dbReference type="NCBI Taxonomy" id="7107"/>
    <lineage>
        <taxon>Eukaryota</taxon>
        <taxon>Metazoa</taxon>
        <taxon>Ecdysozoa</taxon>
        <taxon>Arthropoda</taxon>
        <taxon>Hexapoda</taxon>
        <taxon>Insecta</taxon>
        <taxon>Pterygota</taxon>
        <taxon>Neoptera</taxon>
        <taxon>Endopterygota</taxon>
        <taxon>Lepidoptera</taxon>
        <taxon>Glossata</taxon>
        <taxon>Ditrysia</taxon>
        <taxon>Noctuoidea</taxon>
        <taxon>Noctuidae</taxon>
        <taxon>Amphipyrinae</taxon>
        <taxon>Spodoptera</taxon>
    </lineage>
</organism>
<gene>
    <name evidence="2" type="ORF">HF086_000359</name>
</gene>
<feature type="region of interest" description="Disordered" evidence="1">
    <location>
        <begin position="109"/>
        <end position="136"/>
    </location>
</feature>